<dbReference type="PROSITE" id="PS51257">
    <property type="entry name" value="PROKAR_LIPOPROTEIN"/>
    <property type="match status" value="1"/>
</dbReference>
<dbReference type="SUPFAM" id="SSF51445">
    <property type="entry name" value="(Trans)glycosidases"/>
    <property type="match status" value="1"/>
</dbReference>
<evidence type="ECO:0000259" key="6">
    <source>
        <dbReference type="Pfam" id="PF17189"/>
    </source>
</evidence>
<keyword evidence="4" id="KW-0326">Glycosidase</keyword>
<dbReference type="Pfam" id="PF02055">
    <property type="entry name" value="Glyco_hydro_30"/>
    <property type="match status" value="1"/>
</dbReference>
<evidence type="ECO:0000256" key="4">
    <source>
        <dbReference type="RuleBase" id="RU361188"/>
    </source>
</evidence>
<dbReference type="PANTHER" id="PTHR11069:SF23">
    <property type="entry name" value="LYSOSOMAL ACID GLUCOSYLCERAMIDASE"/>
    <property type="match status" value="1"/>
</dbReference>
<proteinExistence type="inferred from homology"/>
<dbReference type="GO" id="GO:0016020">
    <property type="term" value="C:membrane"/>
    <property type="evidence" value="ECO:0007669"/>
    <property type="project" value="GOC"/>
</dbReference>
<dbReference type="GO" id="GO:0006680">
    <property type="term" value="P:glucosylceramide catabolic process"/>
    <property type="evidence" value="ECO:0007669"/>
    <property type="project" value="TreeGrafter"/>
</dbReference>
<dbReference type="InterPro" id="IPR001139">
    <property type="entry name" value="Glyco_hydro_30"/>
</dbReference>
<evidence type="ECO:0000256" key="1">
    <source>
        <dbReference type="ARBA" id="ARBA00005382"/>
    </source>
</evidence>
<dbReference type="EMBL" id="BMJC01000005">
    <property type="protein sequence ID" value="GGB16329.1"/>
    <property type="molecule type" value="Genomic_DNA"/>
</dbReference>
<dbReference type="GO" id="GO:0004348">
    <property type="term" value="F:glucosylceramidase activity"/>
    <property type="evidence" value="ECO:0007669"/>
    <property type="project" value="InterPro"/>
</dbReference>
<reference evidence="7" key="2">
    <citation type="submission" date="2020-09" db="EMBL/GenBank/DDBJ databases">
        <authorList>
            <person name="Sun Q."/>
            <person name="Zhou Y."/>
        </authorList>
    </citation>
    <scope>NUCLEOTIDE SEQUENCE</scope>
    <source>
        <strain evidence="7">CGMCC 1.15448</strain>
    </source>
</reference>
<accession>A0A8J2UGY9</accession>
<dbReference type="InterPro" id="IPR013780">
    <property type="entry name" value="Glyco_hydro_b"/>
</dbReference>
<dbReference type="InterPro" id="IPR017853">
    <property type="entry name" value="GH"/>
</dbReference>
<evidence type="ECO:0000259" key="5">
    <source>
        <dbReference type="Pfam" id="PF02055"/>
    </source>
</evidence>
<dbReference type="PANTHER" id="PTHR11069">
    <property type="entry name" value="GLUCOSYLCERAMIDASE"/>
    <property type="match status" value="1"/>
</dbReference>
<dbReference type="InterPro" id="IPR033453">
    <property type="entry name" value="Glyco_hydro_30_TIM-barrel"/>
</dbReference>
<dbReference type="Pfam" id="PF17189">
    <property type="entry name" value="Glyco_hydro_30C"/>
    <property type="match status" value="1"/>
</dbReference>
<comment type="caution">
    <text evidence="7">The sequence shown here is derived from an EMBL/GenBank/DDBJ whole genome shotgun (WGS) entry which is preliminary data.</text>
</comment>
<evidence type="ECO:0000313" key="7">
    <source>
        <dbReference type="EMBL" id="GGB16329.1"/>
    </source>
</evidence>
<dbReference type="Proteomes" id="UP000607559">
    <property type="component" value="Unassembled WGS sequence"/>
</dbReference>
<dbReference type="Gene3D" id="3.20.20.80">
    <property type="entry name" value="Glycosidases"/>
    <property type="match status" value="1"/>
</dbReference>
<keyword evidence="8" id="KW-1185">Reference proteome</keyword>
<keyword evidence="2" id="KW-0732">Signal</keyword>
<feature type="domain" description="Glycosyl hydrolase family 30 beta sandwich" evidence="6">
    <location>
        <begin position="426"/>
        <end position="485"/>
    </location>
</feature>
<dbReference type="InterPro" id="IPR033452">
    <property type="entry name" value="GH30_C"/>
</dbReference>
<gene>
    <name evidence="7" type="ORF">GCM10011511_45170</name>
</gene>
<organism evidence="7 8">
    <name type="scientific">Puia dinghuensis</name>
    <dbReference type="NCBI Taxonomy" id="1792502"/>
    <lineage>
        <taxon>Bacteria</taxon>
        <taxon>Pseudomonadati</taxon>
        <taxon>Bacteroidota</taxon>
        <taxon>Chitinophagia</taxon>
        <taxon>Chitinophagales</taxon>
        <taxon>Chitinophagaceae</taxon>
        <taxon>Puia</taxon>
    </lineage>
</organism>
<dbReference type="Gene3D" id="2.60.40.1180">
    <property type="entry name" value="Golgi alpha-mannosidase II"/>
    <property type="match status" value="1"/>
</dbReference>
<feature type="domain" description="Glycosyl hydrolase family 30 TIM-barrel" evidence="5">
    <location>
        <begin position="91"/>
        <end position="423"/>
    </location>
</feature>
<evidence type="ECO:0000313" key="8">
    <source>
        <dbReference type="Proteomes" id="UP000607559"/>
    </source>
</evidence>
<dbReference type="AlphaFoldDB" id="A0A8J2UGY9"/>
<comment type="similarity">
    <text evidence="1 4">Belongs to the glycosyl hydrolase 30 family.</text>
</comment>
<protein>
    <submittedName>
        <fullName evidence="7">Glucosylceramidase</fullName>
    </submittedName>
</protein>
<evidence type="ECO:0000256" key="2">
    <source>
        <dbReference type="ARBA" id="ARBA00022729"/>
    </source>
</evidence>
<evidence type="ECO:0000256" key="3">
    <source>
        <dbReference type="ARBA" id="ARBA00022801"/>
    </source>
</evidence>
<keyword evidence="3 4" id="KW-0378">Hydrolase</keyword>
<reference evidence="7" key="1">
    <citation type="journal article" date="2014" name="Int. J. Syst. Evol. Microbiol.">
        <title>Complete genome sequence of Corynebacterium casei LMG S-19264T (=DSM 44701T), isolated from a smear-ripened cheese.</title>
        <authorList>
            <consortium name="US DOE Joint Genome Institute (JGI-PGF)"/>
            <person name="Walter F."/>
            <person name="Albersmeier A."/>
            <person name="Kalinowski J."/>
            <person name="Ruckert C."/>
        </authorList>
    </citation>
    <scope>NUCLEOTIDE SEQUENCE</scope>
    <source>
        <strain evidence="7">CGMCC 1.15448</strain>
    </source>
</reference>
<dbReference type="RefSeq" id="WP_188936098.1">
    <property type="nucleotide sequence ID" value="NZ_BMJC01000005.1"/>
</dbReference>
<name>A0A8J2UGY9_9BACT</name>
<sequence length="487" mass="52842">MKTITKIWFGISILYLGGITACSKRSNNPAPPVTPPADTTKSMVNSQVAFWLTNPDKTALFQQQNVALNFGSGLAVEPVITVDSTQTYQTIDGFGYALTGGSAQLIYSLPAAQRTALEQELFGTDTTHIGVSYLRVSIGASDMSARVFSYDDNASPSQPDTTLANFDLADDKTYLVPLLKEILAINPSIKILGCPWSAPLWMKNNNNSKAGSLLLQYYGVYANYFVRYIQAMKANGITIDAVTPQNEPLNPYNTPSMVMQDTSEERFVRDWMGPAFKAAGITTKIIIWDHNCDVASYPLTILADANAAQYVDGSAFHLYAGDISALSTVHNAYPNKNVYFTEQYVAGPGNFGSDLDWAIRNLIVGASRNWSRNVLEWNMAADPNYGPHTVGGCTVCQGAFTIDGSSVGRNTSYYIIAHASKFVRPGSLRISSNLTGNLQNVAFMTPAGKKVLIVLNDNTAAQTFTVQFNGKNFSTSLNAGAVGTYVW</sequence>